<keyword evidence="2" id="KW-1185">Reference proteome</keyword>
<comment type="caution">
    <text evidence="1">The sequence shown here is derived from an EMBL/GenBank/DDBJ whole genome shotgun (WGS) entry which is preliminary data.</text>
</comment>
<proteinExistence type="predicted"/>
<evidence type="ECO:0000313" key="2">
    <source>
        <dbReference type="Proteomes" id="UP000475862"/>
    </source>
</evidence>
<dbReference type="Proteomes" id="UP000475862">
    <property type="component" value="Unassembled WGS sequence"/>
</dbReference>
<reference evidence="1 2" key="1">
    <citation type="submission" date="2019-08" db="EMBL/GenBank/DDBJ databases">
        <title>The genome of the soybean aphid Biotype 1, its phylome, world population structure and adaptation to the North American continent.</title>
        <authorList>
            <person name="Giordano R."/>
            <person name="Donthu R.K."/>
            <person name="Hernandez A.G."/>
            <person name="Wright C.L."/>
            <person name="Zimin A.V."/>
        </authorList>
    </citation>
    <scope>NUCLEOTIDE SEQUENCE [LARGE SCALE GENOMIC DNA]</scope>
    <source>
        <tissue evidence="1">Whole aphids</tissue>
    </source>
</reference>
<evidence type="ECO:0000313" key="1">
    <source>
        <dbReference type="EMBL" id="KAE9525690.1"/>
    </source>
</evidence>
<accession>A0A6G0T4M9</accession>
<protein>
    <submittedName>
        <fullName evidence="1">Uncharacterized protein</fullName>
    </submittedName>
</protein>
<dbReference type="EMBL" id="VYZN01000059">
    <property type="protein sequence ID" value="KAE9525690.1"/>
    <property type="molecule type" value="Genomic_DNA"/>
</dbReference>
<gene>
    <name evidence="1" type="ORF">AGLY_014217</name>
</gene>
<name>A0A6G0T4M9_APHGL</name>
<sequence length="301" mass="33594">MDTPNHTVVIQLAAVVIIYQQTVRTPVMPHPSALSALAITHRITRDAPSKRIYNEEKIQNQVTYLSNNFSSKNTYIQDTHTVKASSIHPLESTPTYAQATSNSHSNHTSLKNGNLLRSPLVQKIFYAVKVAIRLRVKSVTIHSGSKAIFALTGSLHMLPTVLEFVLIKYPINRKNDFVVYGNINKLTCRSGKGIGRGNVIRGSGYREISDGKMTRSYGLVYYDMSMRKTFAPNGSPIKIIDAGIFSMIAALCNLRSFSSYYIKIFSTRFAIFVQLHSYARIILTVLNLSSPSSRLFAKKTL</sequence>
<organism evidence="1 2">
    <name type="scientific">Aphis glycines</name>
    <name type="common">Soybean aphid</name>
    <dbReference type="NCBI Taxonomy" id="307491"/>
    <lineage>
        <taxon>Eukaryota</taxon>
        <taxon>Metazoa</taxon>
        <taxon>Ecdysozoa</taxon>
        <taxon>Arthropoda</taxon>
        <taxon>Hexapoda</taxon>
        <taxon>Insecta</taxon>
        <taxon>Pterygota</taxon>
        <taxon>Neoptera</taxon>
        <taxon>Paraneoptera</taxon>
        <taxon>Hemiptera</taxon>
        <taxon>Sternorrhyncha</taxon>
        <taxon>Aphidomorpha</taxon>
        <taxon>Aphidoidea</taxon>
        <taxon>Aphididae</taxon>
        <taxon>Aphidini</taxon>
        <taxon>Aphis</taxon>
        <taxon>Aphis</taxon>
    </lineage>
</organism>
<dbReference type="AlphaFoldDB" id="A0A6G0T4M9"/>